<evidence type="ECO:0000256" key="4">
    <source>
        <dbReference type="ARBA" id="ARBA00023125"/>
    </source>
</evidence>
<evidence type="ECO:0000256" key="3">
    <source>
        <dbReference type="ARBA" id="ARBA00023015"/>
    </source>
</evidence>
<evidence type="ECO:0000313" key="10">
    <source>
        <dbReference type="Proteomes" id="UP000253551"/>
    </source>
</evidence>
<dbReference type="GO" id="GO:0003677">
    <property type="term" value="F:DNA binding"/>
    <property type="evidence" value="ECO:0007669"/>
    <property type="project" value="UniProtKB-KW"/>
</dbReference>
<dbReference type="SUPFAM" id="SSF54447">
    <property type="entry name" value="ssDNA-binding transcriptional regulator domain"/>
    <property type="match status" value="1"/>
</dbReference>
<protein>
    <recommendedName>
        <fullName evidence="8">Transcriptional coactivator p15 (PC4) C-terminal domain-containing protein</fullName>
    </recommendedName>
</protein>
<dbReference type="GO" id="GO:0005634">
    <property type="term" value="C:nucleus"/>
    <property type="evidence" value="ECO:0007669"/>
    <property type="project" value="UniProtKB-SubCell"/>
</dbReference>
<evidence type="ECO:0000259" key="8">
    <source>
        <dbReference type="Pfam" id="PF02229"/>
    </source>
</evidence>
<dbReference type="PANTHER" id="PTHR13215">
    <property type="entry name" value="RNA POLYMERASE II TRANSCRIPTIONAL COACTIVATOR"/>
    <property type="match status" value="1"/>
</dbReference>
<evidence type="ECO:0000256" key="5">
    <source>
        <dbReference type="ARBA" id="ARBA00023163"/>
    </source>
</evidence>
<dbReference type="EMBL" id="PJQM01000170">
    <property type="protein sequence ID" value="RCI06365.1"/>
    <property type="molecule type" value="Genomic_DNA"/>
</dbReference>
<keyword evidence="3" id="KW-0805">Transcription regulation</keyword>
<evidence type="ECO:0000256" key="6">
    <source>
        <dbReference type="ARBA" id="ARBA00023242"/>
    </source>
</evidence>
<keyword evidence="4" id="KW-0238">DNA-binding</keyword>
<keyword evidence="6" id="KW-0539">Nucleus</keyword>
<reference evidence="9 10" key="1">
    <citation type="journal article" date="2018" name="G3 (Bethesda)">
        <title>Phylogenetic and Phylogenomic Definition of Rhizopus Species.</title>
        <authorList>
            <person name="Gryganskyi A.P."/>
            <person name="Golan J."/>
            <person name="Dolatabadi S."/>
            <person name="Mondo S."/>
            <person name="Robb S."/>
            <person name="Idnurm A."/>
            <person name="Muszewska A."/>
            <person name="Steczkiewicz K."/>
            <person name="Masonjones S."/>
            <person name="Liao H.L."/>
            <person name="Gajdeczka M.T."/>
            <person name="Anike F."/>
            <person name="Vuek A."/>
            <person name="Anishchenko I.M."/>
            <person name="Voigt K."/>
            <person name="de Hoog G.S."/>
            <person name="Smith M.E."/>
            <person name="Heitman J."/>
            <person name="Vilgalys R."/>
            <person name="Stajich J.E."/>
        </authorList>
    </citation>
    <scope>NUCLEOTIDE SEQUENCE [LARGE SCALE GENOMIC DNA]</scope>
    <source>
        <strain evidence="9 10">LSU 92-RS-03</strain>
    </source>
</reference>
<gene>
    <name evidence="9" type="ORF">CU098_008665</name>
</gene>
<evidence type="ECO:0000256" key="7">
    <source>
        <dbReference type="SAM" id="MobiDB-lite"/>
    </source>
</evidence>
<dbReference type="InterPro" id="IPR003173">
    <property type="entry name" value="PC4_C"/>
</dbReference>
<comment type="caution">
    <text evidence="9">The sequence shown here is derived from an EMBL/GenBank/DDBJ whole genome shotgun (WGS) entry which is preliminary data.</text>
</comment>
<dbReference type="Proteomes" id="UP000253551">
    <property type="component" value="Unassembled WGS sequence"/>
</dbReference>
<feature type="compositionally biased region" description="Basic and acidic residues" evidence="7">
    <location>
        <begin position="42"/>
        <end position="54"/>
    </location>
</feature>
<sequence length="128" mass="14738">MPKTAKYINDSEDEDFKPGKEPVDNEEFEEQEESKPVKRKRQENDNYETDKDGNRIFQLSAKRRVTIRAFSSGEGSVDIREFYMDKNTQEMKPGKGICFPLAQWNKLKGLVGDIDDALDALSSTKKQK</sequence>
<dbReference type="GO" id="GO:0060261">
    <property type="term" value="P:positive regulation of transcription initiation by RNA polymerase II"/>
    <property type="evidence" value="ECO:0007669"/>
    <property type="project" value="InterPro"/>
</dbReference>
<name>A0A367KW01_RHIST</name>
<dbReference type="InterPro" id="IPR009044">
    <property type="entry name" value="ssDNA-bd_transcriptional_reg"/>
</dbReference>
<dbReference type="OrthoDB" id="2505440at2759"/>
<proteinExistence type="inferred from homology"/>
<accession>A0A367KW01</accession>
<feature type="region of interest" description="Disordered" evidence="7">
    <location>
        <begin position="1"/>
        <end position="55"/>
    </location>
</feature>
<dbReference type="Pfam" id="PF02229">
    <property type="entry name" value="PC4"/>
    <property type="match status" value="1"/>
</dbReference>
<comment type="subcellular location">
    <subcellularLocation>
        <location evidence="1">Nucleus</location>
    </subcellularLocation>
</comment>
<comment type="similarity">
    <text evidence="2">Belongs to the transcriptional coactivator PC4 family.</text>
</comment>
<keyword evidence="10" id="KW-1185">Reference proteome</keyword>
<dbReference type="GO" id="GO:0003713">
    <property type="term" value="F:transcription coactivator activity"/>
    <property type="evidence" value="ECO:0007669"/>
    <property type="project" value="InterPro"/>
</dbReference>
<organism evidence="9 10">
    <name type="scientific">Rhizopus stolonifer</name>
    <name type="common">Rhizopus nigricans</name>
    <dbReference type="NCBI Taxonomy" id="4846"/>
    <lineage>
        <taxon>Eukaryota</taxon>
        <taxon>Fungi</taxon>
        <taxon>Fungi incertae sedis</taxon>
        <taxon>Mucoromycota</taxon>
        <taxon>Mucoromycotina</taxon>
        <taxon>Mucoromycetes</taxon>
        <taxon>Mucorales</taxon>
        <taxon>Mucorineae</taxon>
        <taxon>Rhizopodaceae</taxon>
        <taxon>Rhizopus</taxon>
    </lineage>
</organism>
<feature type="domain" description="Transcriptional coactivator p15 (PC4) C-terminal" evidence="8">
    <location>
        <begin position="57"/>
        <end position="108"/>
    </location>
</feature>
<keyword evidence="5" id="KW-0804">Transcription</keyword>
<dbReference type="AlphaFoldDB" id="A0A367KW01"/>
<dbReference type="Gene3D" id="2.30.31.10">
    <property type="entry name" value="Transcriptional Coactivator Pc4, Chain A"/>
    <property type="match status" value="1"/>
</dbReference>
<evidence type="ECO:0000256" key="2">
    <source>
        <dbReference type="ARBA" id="ARBA00009001"/>
    </source>
</evidence>
<dbReference type="InterPro" id="IPR045125">
    <property type="entry name" value="Sub1/Tcp4-like"/>
</dbReference>
<dbReference type="STRING" id="4846.A0A367KW01"/>
<evidence type="ECO:0000256" key="1">
    <source>
        <dbReference type="ARBA" id="ARBA00004123"/>
    </source>
</evidence>
<evidence type="ECO:0000313" key="9">
    <source>
        <dbReference type="EMBL" id="RCI06365.1"/>
    </source>
</evidence>